<organism evidence="1 2">
    <name type="scientific">Dibothriocephalus latus</name>
    <name type="common">Fish tapeworm</name>
    <name type="synonym">Diphyllobothrium latum</name>
    <dbReference type="NCBI Taxonomy" id="60516"/>
    <lineage>
        <taxon>Eukaryota</taxon>
        <taxon>Metazoa</taxon>
        <taxon>Spiralia</taxon>
        <taxon>Lophotrochozoa</taxon>
        <taxon>Platyhelminthes</taxon>
        <taxon>Cestoda</taxon>
        <taxon>Eucestoda</taxon>
        <taxon>Diphyllobothriidea</taxon>
        <taxon>Diphyllobothriidae</taxon>
        <taxon>Dibothriocephalus</taxon>
    </lineage>
</organism>
<reference evidence="1 2" key="1">
    <citation type="submission" date="2018-11" db="EMBL/GenBank/DDBJ databases">
        <authorList>
            <consortium name="Pathogen Informatics"/>
        </authorList>
    </citation>
    <scope>NUCLEOTIDE SEQUENCE [LARGE SCALE GENOMIC DNA]</scope>
</reference>
<evidence type="ECO:0000313" key="2">
    <source>
        <dbReference type="Proteomes" id="UP000281553"/>
    </source>
</evidence>
<accession>A0A3P7Q1V5</accession>
<proteinExistence type="predicted"/>
<dbReference type="EMBL" id="UYRU01075494">
    <property type="protein sequence ID" value="VDN25952.1"/>
    <property type="molecule type" value="Genomic_DNA"/>
</dbReference>
<protein>
    <submittedName>
        <fullName evidence="1">Uncharacterized protein</fullName>
    </submittedName>
</protein>
<gene>
    <name evidence="1" type="ORF">DILT_LOCUS14714</name>
</gene>
<keyword evidence="2" id="KW-1185">Reference proteome</keyword>
<sequence length="105" mass="11659">MFHKLSKKRYTREAREEDIGLGVDYLYRCSEGGDRRCMILLARYLDASVVFSGDTKIDPFDRAALKSALNLASTPVEDFLVLFGNSTFPMSVATGSSKPWAEAVS</sequence>
<evidence type="ECO:0000313" key="1">
    <source>
        <dbReference type="EMBL" id="VDN25952.1"/>
    </source>
</evidence>
<dbReference type="Proteomes" id="UP000281553">
    <property type="component" value="Unassembled WGS sequence"/>
</dbReference>
<dbReference type="AlphaFoldDB" id="A0A3P7Q1V5"/>
<name>A0A3P7Q1V5_DIBLA</name>